<evidence type="ECO:0000313" key="4">
    <source>
        <dbReference type="EMBL" id="SHF53936.1"/>
    </source>
</evidence>
<proteinExistence type="predicted"/>
<evidence type="ECO:0000256" key="1">
    <source>
        <dbReference type="ARBA" id="ARBA00001933"/>
    </source>
</evidence>
<dbReference type="AlphaFoldDB" id="A0A1M5CGV7"/>
<keyword evidence="2" id="KW-0663">Pyridoxal phosphate</keyword>
<evidence type="ECO:0000259" key="3">
    <source>
        <dbReference type="Pfam" id="PF02784"/>
    </source>
</evidence>
<dbReference type="Proteomes" id="UP000184501">
    <property type="component" value="Unassembled WGS sequence"/>
</dbReference>
<dbReference type="InterPro" id="IPR009006">
    <property type="entry name" value="Ala_racemase/Decarboxylase_C"/>
</dbReference>
<name>A0A1M5CGV7_STRHI</name>
<dbReference type="PRINTS" id="PR01179">
    <property type="entry name" value="ODADCRBXLASE"/>
</dbReference>
<evidence type="ECO:0000256" key="2">
    <source>
        <dbReference type="ARBA" id="ARBA00022898"/>
    </source>
</evidence>
<feature type="domain" description="Orn/DAP/Arg decarboxylase 2 N-terminal" evidence="3">
    <location>
        <begin position="57"/>
        <end position="258"/>
    </location>
</feature>
<keyword evidence="5" id="KW-1185">Reference proteome</keyword>
<dbReference type="PANTHER" id="PTHR43727:SF1">
    <property type="entry name" value="CARBOXYNORSPERMIDINE_CARBOXYSPERMIDINE DECARBOXYLASE"/>
    <property type="match status" value="1"/>
</dbReference>
<dbReference type="RefSeq" id="WP_073482825.1">
    <property type="nucleotide sequence ID" value="NZ_FQVN01000004.1"/>
</dbReference>
<comment type="cofactor">
    <cofactor evidence="1">
        <name>pyridoxal 5'-phosphate</name>
        <dbReference type="ChEBI" id="CHEBI:597326"/>
    </cofactor>
</comment>
<dbReference type="EMBL" id="FQVN01000004">
    <property type="protein sequence ID" value="SHF53936.1"/>
    <property type="molecule type" value="Genomic_DNA"/>
</dbReference>
<dbReference type="SUPFAM" id="SSF50621">
    <property type="entry name" value="Alanine racemase C-terminal domain-like"/>
    <property type="match status" value="1"/>
</dbReference>
<dbReference type="Gene3D" id="3.20.20.10">
    <property type="entry name" value="Alanine racemase"/>
    <property type="match status" value="1"/>
</dbReference>
<dbReference type="Pfam" id="PF02784">
    <property type="entry name" value="Orn_Arg_deC_N"/>
    <property type="match status" value="1"/>
</dbReference>
<dbReference type="InterPro" id="IPR029066">
    <property type="entry name" value="PLP-binding_barrel"/>
</dbReference>
<sequence>MFMVGASDEQRFQDIRLCLERQVVPRLDSIRTPAFLYLDAVLEANVAEYLDFLGPLGVDLLYSVKPCTLDFVLRALARHVAGFDVCTLPEARLVREFLGSTPMPVHLTGLTVFPENWAEIAAVADYVNVNSLSTLSRVQAVHDRGSPRLGLRVNPKFSTAKDLRYDPARPGSKLGVPAPHFERWVVEDGGRGISGLHFHIACESSSLKAVVSSLDWLARAAAPLLPRLEYVNVGGGWLRPGVVDGREDFAEMVHKVRALGVSSILTEPGTGVARDTGVLVTRVVDVFDAGGVAVAVIDSAVGHAPEVFEYEWEPEIYAPDNEPLQESGWEYEIAGCSPLAGDRFGRYSFRNPLEVGQPLFFLQLGAYAQARLSSFAGLPWPSVYRLTRSGELLAVQEPSDAVYLNLWRSHGQR</sequence>
<gene>
    <name evidence="4" type="ORF">SAMN05444320_10420</name>
</gene>
<dbReference type="OrthoDB" id="9802241at2"/>
<dbReference type="PANTHER" id="PTHR43727">
    <property type="entry name" value="DIAMINOPIMELATE DECARBOXYLASE"/>
    <property type="match status" value="1"/>
</dbReference>
<reference evidence="4 5" key="1">
    <citation type="submission" date="2016-11" db="EMBL/GenBank/DDBJ databases">
        <authorList>
            <person name="Jaros S."/>
            <person name="Januszkiewicz K."/>
            <person name="Wedrychowicz H."/>
        </authorList>
    </citation>
    <scope>NUCLEOTIDE SEQUENCE [LARGE SCALE GENOMIC DNA]</scope>
    <source>
        <strain evidence="4 5">DSM 44523</strain>
    </source>
</reference>
<protein>
    <submittedName>
        <fullName evidence="4">Carboxynorspermidine decarboxylase</fullName>
    </submittedName>
</protein>
<dbReference type="SUPFAM" id="SSF51419">
    <property type="entry name" value="PLP-binding barrel"/>
    <property type="match status" value="1"/>
</dbReference>
<dbReference type="GO" id="GO:0008836">
    <property type="term" value="F:diaminopimelate decarboxylase activity"/>
    <property type="evidence" value="ECO:0007669"/>
    <property type="project" value="TreeGrafter"/>
</dbReference>
<dbReference type="GO" id="GO:0009089">
    <property type="term" value="P:lysine biosynthetic process via diaminopimelate"/>
    <property type="evidence" value="ECO:0007669"/>
    <property type="project" value="TreeGrafter"/>
</dbReference>
<organism evidence="4 5">
    <name type="scientific">Streptoalloteichus hindustanus</name>
    <dbReference type="NCBI Taxonomy" id="2017"/>
    <lineage>
        <taxon>Bacteria</taxon>
        <taxon>Bacillati</taxon>
        <taxon>Actinomycetota</taxon>
        <taxon>Actinomycetes</taxon>
        <taxon>Pseudonocardiales</taxon>
        <taxon>Pseudonocardiaceae</taxon>
        <taxon>Streptoalloteichus</taxon>
    </lineage>
</organism>
<dbReference type="InterPro" id="IPR000183">
    <property type="entry name" value="Orn/DAP/Arg_de-COase"/>
</dbReference>
<evidence type="ECO:0000313" key="5">
    <source>
        <dbReference type="Proteomes" id="UP000184501"/>
    </source>
</evidence>
<dbReference type="InterPro" id="IPR022644">
    <property type="entry name" value="De-COase2_N"/>
</dbReference>
<dbReference type="Gene3D" id="2.40.37.10">
    <property type="entry name" value="Lyase, Ornithine Decarboxylase, Chain A, domain 1"/>
    <property type="match status" value="1"/>
</dbReference>
<accession>A0A1M5CGV7</accession>
<dbReference type="STRING" id="2017.SAMN05444320_10420"/>